<keyword evidence="1" id="KW-0560">Oxidoreductase</keyword>
<evidence type="ECO:0000313" key="2">
    <source>
        <dbReference type="EMBL" id="QTX31710.1"/>
    </source>
</evidence>
<evidence type="ECO:0000256" key="1">
    <source>
        <dbReference type="ARBA" id="ARBA00023002"/>
    </source>
</evidence>
<dbReference type="PANTHER" id="PTHR43105:SF14">
    <property type="entry name" value="FORMATE DEHYDROGENASE H"/>
    <property type="match status" value="1"/>
</dbReference>
<dbReference type="SUPFAM" id="SSF53706">
    <property type="entry name" value="Formate dehydrogenase/DMSO reductase, domains 1-3"/>
    <property type="match status" value="1"/>
</dbReference>
<gene>
    <name evidence="2" type="ORF">KAR29_10175</name>
</gene>
<dbReference type="PANTHER" id="PTHR43105">
    <property type="entry name" value="RESPIRATORY NITRATE REDUCTASE"/>
    <property type="match status" value="1"/>
</dbReference>
<dbReference type="Gene3D" id="3.40.228.10">
    <property type="entry name" value="Dimethylsulfoxide Reductase, domain 2"/>
    <property type="match status" value="1"/>
</dbReference>
<dbReference type="InterPro" id="IPR050123">
    <property type="entry name" value="Prok_molybdopt-oxidoreductase"/>
</dbReference>
<dbReference type="GO" id="GO:0003954">
    <property type="term" value="F:NADH dehydrogenase activity"/>
    <property type="evidence" value="ECO:0007669"/>
    <property type="project" value="TreeGrafter"/>
</dbReference>
<dbReference type="KEGG" id="aram:KAR29_10175"/>
<dbReference type="PIRSF" id="PIRSF005646">
    <property type="entry name" value="FwdB"/>
    <property type="match status" value="1"/>
</dbReference>
<dbReference type="EMBL" id="CP072943">
    <property type="protein sequence ID" value="QTX31710.1"/>
    <property type="molecule type" value="Genomic_DNA"/>
</dbReference>
<evidence type="ECO:0000313" key="3">
    <source>
        <dbReference type="Proteomes" id="UP000671879"/>
    </source>
</evidence>
<keyword evidence="3" id="KW-1185">Reference proteome</keyword>
<dbReference type="CDD" id="cd02761">
    <property type="entry name" value="MopB_FmdB-FwdB"/>
    <property type="match status" value="1"/>
</dbReference>
<dbReference type="GO" id="GO:0016020">
    <property type="term" value="C:membrane"/>
    <property type="evidence" value="ECO:0007669"/>
    <property type="project" value="TreeGrafter"/>
</dbReference>
<proteinExistence type="predicted"/>
<dbReference type="Proteomes" id="UP000671879">
    <property type="component" value="Chromosome"/>
</dbReference>
<dbReference type="RefSeq" id="WP_274372884.1">
    <property type="nucleotide sequence ID" value="NZ_CP072943.1"/>
</dbReference>
<organism evidence="2 3">
    <name type="scientific">Aminithiophilus ramosus</name>
    <dbReference type="NCBI Taxonomy" id="3029084"/>
    <lineage>
        <taxon>Bacteria</taxon>
        <taxon>Thermotogati</taxon>
        <taxon>Synergistota</taxon>
        <taxon>Synergistia</taxon>
        <taxon>Synergistales</taxon>
        <taxon>Aminithiophilaceae</taxon>
        <taxon>Aminithiophilus</taxon>
    </lineage>
</organism>
<dbReference type="NCBIfam" id="TIGR03129">
    <property type="entry name" value="one_C_dehyd_B"/>
    <property type="match status" value="1"/>
</dbReference>
<accession>A0A9Q7A624</accession>
<sequence length="422" mass="45982">MTERIENVVCTFCGCLCDDIVVEVDGGRLVKVLKACANGQGHFRDYDPSPRLPRLRGKEVPWEEAYAEAGAILRASHSPLIYGLSSAPTEAQRRAVELADRLGAFLDSTSSVCHGPTGLAMQAVGEPTCTLGEVRNRADLLLFWGCNPAAAHPRHFARYATARGRLTPQGRKDRTIVIVDVRPTAATKGADLFLQVRQGDDFELLTALRALVQGRPMEAPSVGGLPRERLVDLAERLKTCRYGVAFMGMGLTMTRGRDLNVAELFSLVADLNEHTRFSVIPMRGHGNVTGADQVTTWQCGFPFAVSFARGYPQYGPGEFTAVDVLARGDADSVVVVASDPVAHFPRRAADRLQALPTIVLDPAESLTAASATLWMPTGLAGIDTAGSSYRMDGVALRLRPFLERRRPSDEEVLKRLIEEVRR</sequence>
<name>A0A9Q7A624_9BACT</name>
<dbReference type="InterPro" id="IPR016457">
    <property type="entry name" value="Formylmethanofuran_DH_bsu"/>
</dbReference>
<reference evidence="3" key="1">
    <citation type="submission" date="2021-04" db="EMBL/GenBank/DDBJ databases">
        <title>A novel Synergistetes isolate from a pyrite-forming mixed culture.</title>
        <authorList>
            <person name="Bunk B."/>
            <person name="Sproer C."/>
            <person name="Spring S."/>
            <person name="Pester M."/>
        </authorList>
    </citation>
    <scope>NUCLEOTIDE SEQUENCE [LARGE SCALE GENOMIC DNA]</scope>
    <source>
        <strain evidence="3">J.5.4.2-T.3.5.2</strain>
    </source>
</reference>
<dbReference type="GO" id="GO:0022904">
    <property type="term" value="P:respiratory electron transport chain"/>
    <property type="evidence" value="ECO:0007669"/>
    <property type="project" value="TreeGrafter"/>
</dbReference>
<dbReference type="AlphaFoldDB" id="A0A9Q7A624"/>
<dbReference type="GO" id="GO:0018493">
    <property type="term" value="F:formylmethanofuran dehydrogenase activity"/>
    <property type="evidence" value="ECO:0007669"/>
    <property type="project" value="InterPro"/>
</dbReference>
<protein>
    <submittedName>
        <fullName evidence="2">Formylmethanofuran dehydrogenase subunit B</fullName>
    </submittedName>
</protein>
<dbReference type="GO" id="GO:0015948">
    <property type="term" value="P:methanogenesis"/>
    <property type="evidence" value="ECO:0007669"/>
    <property type="project" value="InterPro"/>
</dbReference>